<protein>
    <submittedName>
        <fullName evidence="2">DNA primase (Bacterial type)</fullName>
    </submittedName>
</protein>
<dbReference type="KEGG" id="ful:C4N20_00255"/>
<dbReference type="InterPro" id="IPR006171">
    <property type="entry name" value="TOPRIM_dom"/>
</dbReference>
<proteinExistence type="predicted"/>
<dbReference type="AlphaFoldDB" id="A0AAX2JDL2"/>
<reference evidence="2 3" key="1">
    <citation type="submission" date="2018-06" db="EMBL/GenBank/DDBJ databases">
        <authorList>
            <consortium name="Pathogen Informatics"/>
            <person name="Doyle S."/>
        </authorList>
    </citation>
    <scope>NUCLEOTIDE SEQUENCE [LARGE SCALE GENOMIC DNA]</scope>
    <source>
        <strain evidence="2 3">NCTC12112</strain>
    </source>
</reference>
<dbReference type="EMBL" id="LS483487">
    <property type="protein sequence ID" value="SQJ04817.1"/>
    <property type="molecule type" value="Genomic_DNA"/>
</dbReference>
<accession>A0AAX2JDL2</accession>
<organism evidence="2 3">
    <name type="scientific">Fusobacterium ulcerans</name>
    <dbReference type="NCBI Taxonomy" id="861"/>
    <lineage>
        <taxon>Bacteria</taxon>
        <taxon>Fusobacteriati</taxon>
        <taxon>Fusobacteriota</taxon>
        <taxon>Fusobacteriia</taxon>
        <taxon>Fusobacteriales</taxon>
        <taxon>Fusobacteriaceae</taxon>
        <taxon>Fusobacterium</taxon>
    </lineage>
</organism>
<evidence type="ECO:0000313" key="3">
    <source>
        <dbReference type="Proteomes" id="UP000249008"/>
    </source>
</evidence>
<dbReference type="PROSITE" id="PS50880">
    <property type="entry name" value="TOPRIM"/>
    <property type="match status" value="1"/>
</dbReference>
<dbReference type="PANTHER" id="PTHR12873:SF0">
    <property type="entry name" value="TWINKLE MTDNA HELICASE"/>
    <property type="match status" value="1"/>
</dbReference>
<dbReference type="CDD" id="cd01029">
    <property type="entry name" value="TOPRIM_primases"/>
    <property type="match status" value="1"/>
</dbReference>
<dbReference type="GO" id="GO:0043139">
    <property type="term" value="F:5'-3' DNA helicase activity"/>
    <property type="evidence" value="ECO:0007669"/>
    <property type="project" value="InterPro"/>
</dbReference>
<dbReference type="SUPFAM" id="SSF56731">
    <property type="entry name" value="DNA primase core"/>
    <property type="match status" value="1"/>
</dbReference>
<gene>
    <name evidence="2" type="ORF">NCTC12112_01919</name>
</gene>
<dbReference type="InterPro" id="IPR027032">
    <property type="entry name" value="Twinkle-like"/>
</dbReference>
<dbReference type="Proteomes" id="UP000249008">
    <property type="component" value="Chromosome 1"/>
</dbReference>
<evidence type="ECO:0000259" key="1">
    <source>
        <dbReference type="PROSITE" id="PS50880"/>
    </source>
</evidence>
<dbReference type="PANTHER" id="PTHR12873">
    <property type="entry name" value="T7-LIKE MITOCHONDRIAL DNA HELICASE"/>
    <property type="match status" value="1"/>
</dbReference>
<dbReference type="GeneID" id="78453222"/>
<dbReference type="Pfam" id="PF13155">
    <property type="entry name" value="Toprim_2"/>
    <property type="match status" value="1"/>
</dbReference>
<name>A0AAX2JDL2_9FUSO</name>
<dbReference type="InterPro" id="IPR034154">
    <property type="entry name" value="TOPRIM_DnaG/twinkle"/>
</dbReference>
<sequence length="770" mass="88910">MKNYSYKQYGDELRFDFCPICNKEKKENPCFSVNIKTGNYICHTTGKGGNIKELDNFEFKLPEIKEKKPRKKDIDFSELFKKRADHHLGGDWLSYLKGRSISEKGLNRFCRLGKNNTMMIPITDGEKVVAIKYRTIDKKLSCETGSSSDYFVNWQNVENKSYLIIVEGEIDLLSAVESGYDNVVSIPFGCKNLKCIDNQKKWIESFSKIILAVDNDVPGIECKNQIIDKLSSIKSKLYTVEMGKYKDFNEILMAEGTDGIIKVIQAADRVGFGFTPFYQEADGYYTWQKDNYVKITDFTVKITGYSDNYIVGIVTSTGREREFKAKKTELLTKSGILEHLGYYLGSTQSIPKFWSWIIEENGEQFLLEIPHYGIIDGIYYDESSKVICSKEDLKIQKLDEIEPLTAEEKDWLNKNLIYLRSDPNQSLLGICWALGRFHIHESYPILEVSGTTSIGKTEYVEFISRLLFGNKENIKSFTTLTNHQIRSLSSCSNITPWVIDEVKITGKDLREKAIELYSTIRAVYDNKTLNQGNLTAKLTEFKLCTPLIISGETELSDVSIKNRMISTDLTKDNKSSDEVFFKLKNTRLLEKIGKAALQKRINTGILDISISKIKEFLHEVKDERQLYNGRCIIIGFKVLNEIIEIENNISVEFIKFLNQKLSHEYDVVSNFLELLELVAESGKETKTFYQIRDNKHYVRFNILYKAIAEEHFRTNSTLELLDMRTLKKQLIENKFILNTRINIRFPKDDFTDETIPIKAEEFQLNDIFVM</sequence>
<dbReference type="GO" id="GO:0003697">
    <property type="term" value="F:single-stranded DNA binding"/>
    <property type="evidence" value="ECO:0007669"/>
    <property type="project" value="InterPro"/>
</dbReference>
<evidence type="ECO:0000313" key="2">
    <source>
        <dbReference type="EMBL" id="SQJ04817.1"/>
    </source>
</evidence>
<dbReference type="RefSeq" id="WP_005982113.1">
    <property type="nucleotide sequence ID" value="NZ_CABKNW010000005.1"/>
</dbReference>
<dbReference type="Gene3D" id="3.40.1360.10">
    <property type="match status" value="1"/>
</dbReference>
<feature type="domain" description="Toprim" evidence="1">
    <location>
        <begin position="161"/>
        <end position="245"/>
    </location>
</feature>